<proteinExistence type="predicted"/>
<protein>
    <submittedName>
        <fullName evidence="2">Uncharacterized protein</fullName>
    </submittedName>
</protein>
<sequence>MLPDCLLHDLPAHSHRRPVLPPPPQMHNHRSAFYPQDWRSQLPQSALFAGALAPSNWTNAGPSHPASLWPNGPPEFLLPFHHYSTRDYDGAGYSLARSDTSSAVSRDSDLSPSPEVAQVVCNAPLVAPIPLPYHSPTFLLYDLPDDDEDLSHPPYTNRPHKRKRAREDEDENADGQEAHPTPAKRRSIAGGWNPSAEQWSTSSAPLSLTSAGPLRHPAAAFSRRNRAR</sequence>
<dbReference type="Proteomes" id="UP000308197">
    <property type="component" value="Unassembled WGS sequence"/>
</dbReference>
<reference evidence="2 3" key="1">
    <citation type="journal article" date="2019" name="Nat. Ecol. Evol.">
        <title>Megaphylogeny resolves global patterns of mushroom evolution.</title>
        <authorList>
            <person name="Varga T."/>
            <person name="Krizsan K."/>
            <person name="Foldi C."/>
            <person name="Dima B."/>
            <person name="Sanchez-Garcia M."/>
            <person name="Sanchez-Ramirez S."/>
            <person name="Szollosi G.J."/>
            <person name="Szarkandi J.G."/>
            <person name="Papp V."/>
            <person name="Albert L."/>
            <person name="Andreopoulos W."/>
            <person name="Angelini C."/>
            <person name="Antonin V."/>
            <person name="Barry K.W."/>
            <person name="Bougher N.L."/>
            <person name="Buchanan P."/>
            <person name="Buyck B."/>
            <person name="Bense V."/>
            <person name="Catcheside P."/>
            <person name="Chovatia M."/>
            <person name="Cooper J."/>
            <person name="Damon W."/>
            <person name="Desjardin D."/>
            <person name="Finy P."/>
            <person name="Geml J."/>
            <person name="Haridas S."/>
            <person name="Hughes K."/>
            <person name="Justo A."/>
            <person name="Karasinski D."/>
            <person name="Kautmanova I."/>
            <person name="Kiss B."/>
            <person name="Kocsube S."/>
            <person name="Kotiranta H."/>
            <person name="LaButti K.M."/>
            <person name="Lechner B.E."/>
            <person name="Liimatainen K."/>
            <person name="Lipzen A."/>
            <person name="Lukacs Z."/>
            <person name="Mihaltcheva S."/>
            <person name="Morgado L.N."/>
            <person name="Niskanen T."/>
            <person name="Noordeloos M.E."/>
            <person name="Ohm R.A."/>
            <person name="Ortiz-Santana B."/>
            <person name="Ovrebo C."/>
            <person name="Racz N."/>
            <person name="Riley R."/>
            <person name="Savchenko A."/>
            <person name="Shiryaev A."/>
            <person name="Soop K."/>
            <person name="Spirin V."/>
            <person name="Szebenyi C."/>
            <person name="Tomsovsky M."/>
            <person name="Tulloss R.E."/>
            <person name="Uehling J."/>
            <person name="Grigoriev I.V."/>
            <person name="Vagvolgyi C."/>
            <person name="Papp T."/>
            <person name="Martin F.M."/>
            <person name="Miettinen O."/>
            <person name="Hibbett D.S."/>
            <person name="Nagy L.G."/>
        </authorList>
    </citation>
    <scope>NUCLEOTIDE SEQUENCE [LARGE SCALE GENOMIC DNA]</scope>
    <source>
        <strain evidence="2 3">HHB13444</strain>
    </source>
</reference>
<dbReference type="EMBL" id="ML211103">
    <property type="protein sequence ID" value="TFK88674.1"/>
    <property type="molecule type" value="Genomic_DNA"/>
</dbReference>
<evidence type="ECO:0000313" key="2">
    <source>
        <dbReference type="EMBL" id="TFK88674.1"/>
    </source>
</evidence>
<evidence type="ECO:0000313" key="3">
    <source>
        <dbReference type="Proteomes" id="UP000308197"/>
    </source>
</evidence>
<feature type="compositionally biased region" description="Low complexity" evidence="1">
    <location>
        <begin position="200"/>
        <end position="213"/>
    </location>
</feature>
<keyword evidence="3" id="KW-1185">Reference proteome</keyword>
<name>A0A5C3PFZ2_9APHY</name>
<dbReference type="AlphaFoldDB" id="A0A5C3PFZ2"/>
<organism evidence="2 3">
    <name type="scientific">Polyporus arcularius HHB13444</name>
    <dbReference type="NCBI Taxonomy" id="1314778"/>
    <lineage>
        <taxon>Eukaryota</taxon>
        <taxon>Fungi</taxon>
        <taxon>Dikarya</taxon>
        <taxon>Basidiomycota</taxon>
        <taxon>Agaricomycotina</taxon>
        <taxon>Agaricomycetes</taxon>
        <taxon>Polyporales</taxon>
        <taxon>Polyporaceae</taxon>
        <taxon>Polyporus</taxon>
    </lineage>
</organism>
<dbReference type="InParanoid" id="A0A5C3PFZ2"/>
<evidence type="ECO:0000256" key="1">
    <source>
        <dbReference type="SAM" id="MobiDB-lite"/>
    </source>
</evidence>
<accession>A0A5C3PFZ2</accession>
<feature type="region of interest" description="Disordered" evidence="1">
    <location>
        <begin position="149"/>
        <end position="228"/>
    </location>
</feature>
<gene>
    <name evidence="2" type="ORF">K466DRAFT_488428</name>
</gene>